<name>A0A812VUX3_9DINO</name>
<comment type="caution">
    <text evidence="3">The sequence shown here is derived from an EMBL/GenBank/DDBJ whole genome shotgun (WGS) entry which is preliminary data.</text>
</comment>
<evidence type="ECO:0000259" key="2">
    <source>
        <dbReference type="Pfam" id="PF26157"/>
    </source>
</evidence>
<evidence type="ECO:0000313" key="3">
    <source>
        <dbReference type="EMBL" id="CAE7650301.1"/>
    </source>
</evidence>
<dbReference type="InterPro" id="IPR052963">
    <property type="entry name" value="Pantetheine_PDE"/>
</dbReference>
<dbReference type="PANTHER" id="PTHR36492">
    <property type="match status" value="1"/>
</dbReference>
<feature type="domain" description="Endo-beta-1,2-glucanase SGL" evidence="2">
    <location>
        <begin position="41"/>
        <end position="413"/>
    </location>
</feature>
<dbReference type="OrthoDB" id="9981847at2759"/>
<sequence length="700" mass="77893">MMLRVQQAFRALAHPGLRPISDFPLETHEKQAAALPLLYSTDEALDILEKKVSSMEDFDARFPGFGGYMPWFCSRGINDAGVCKSTTDPGTSRMMPLPGWERSLPGLDNGQLAFGTAAVVCRFAQMARRWNGRLERMKVERASVVNLFYDGAGLVARNASNAHNQNQMVLWDAFEGEMWVVIFMDIFGNWSKYPNNGEELRAEEKKLMWKIKAEHVEPVVYTAADNSKMVLQKGFWFSAHEQWKTLQLPYMDIPLVRHLFTNGEFARLENSLQQQLPGLMASVNAPHGVQCDAHPYCSAVGIQALAEQPIFTETVLTPYASFPSILVDSAAGLAWYNHMLAMPRVQTPVGSIESFTNTGKAVAPMATWDAKATTVVAMLGGTGPLLRTYMQEHGVYGVFEDRVKSMYGPIFEPVIASVMPSKASVDAQIAQLPKLPLPAPHPARRKDALPADFPSCRCRSDDGLKSRSSSMKEQEQQEEVLQVCDELGIETAPAEVAAGMFIVPMQSWYSRDFISKALRQQHASATDADAKVTIDQWIQWPFPCGSDDAWKFFMRMNEAALRATLVAKTAFERFCDQPAQVMTMTHFLTRPELSFDWTIPGIWDHIGCEGLDEQIRTIGSDVHVYGRACTGPQVQEIDGLSYVHNYIGSTEKHRPGMAPFCIFDRGEILPTTQPSQANGFNFQPSARPQDPAPRRAFGGG</sequence>
<gene>
    <name evidence="3" type="ORF">SNEC2469_LOCUS18388</name>
</gene>
<evidence type="ECO:0000313" key="4">
    <source>
        <dbReference type="Proteomes" id="UP000601435"/>
    </source>
</evidence>
<keyword evidence="4" id="KW-1185">Reference proteome</keyword>
<feature type="region of interest" description="Disordered" evidence="1">
    <location>
        <begin position="673"/>
        <end position="700"/>
    </location>
</feature>
<dbReference type="Pfam" id="PF26157">
    <property type="entry name" value="SGL_GH162"/>
    <property type="match status" value="1"/>
</dbReference>
<accession>A0A812VUX3</accession>
<evidence type="ECO:0000256" key="1">
    <source>
        <dbReference type="SAM" id="MobiDB-lite"/>
    </source>
</evidence>
<reference evidence="3" key="1">
    <citation type="submission" date="2021-02" db="EMBL/GenBank/DDBJ databases">
        <authorList>
            <person name="Dougan E. K."/>
            <person name="Rhodes N."/>
            <person name="Thang M."/>
            <person name="Chan C."/>
        </authorList>
    </citation>
    <scope>NUCLEOTIDE SEQUENCE</scope>
</reference>
<dbReference type="AlphaFoldDB" id="A0A812VUX3"/>
<dbReference type="InterPro" id="IPR058773">
    <property type="entry name" value="SGL_GH162"/>
</dbReference>
<dbReference type="EMBL" id="CAJNJA010030919">
    <property type="protein sequence ID" value="CAE7650301.1"/>
    <property type="molecule type" value="Genomic_DNA"/>
</dbReference>
<feature type="compositionally biased region" description="Polar residues" evidence="1">
    <location>
        <begin position="673"/>
        <end position="686"/>
    </location>
</feature>
<dbReference type="Proteomes" id="UP000601435">
    <property type="component" value="Unassembled WGS sequence"/>
</dbReference>
<organism evidence="3 4">
    <name type="scientific">Symbiodinium necroappetens</name>
    <dbReference type="NCBI Taxonomy" id="1628268"/>
    <lineage>
        <taxon>Eukaryota</taxon>
        <taxon>Sar</taxon>
        <taxon>Alveolata</taxon>
        <taxon>Dinophyceae</taxon>
        <taxon>Suessiales</taxon>
        <taxon>Symbiodiniaceae</taxon>
        <taxon>Symbiodinium</taxon>
    </lineage>
</organism>
<proteinExistence type="predicted"/>
<dbReference type="PANTHER" id="PTHR36492:SF2">
    <property type="entry name" value="[ACYL-CARRIER-PROTEIN] PHOSPHODIESTERASE PPTH"/>
    <property type="match status" value="1"/>
</dbReference>
<protein>
    <recommendedName>
        <fullName evidence="2">Endo-beta-1,2-glucanase SGL domain-containing protein</fullName>
    </recommendedName>
</protein>